<proteinExistence type="inferred from homology"/>
<dbReference type="OrthoDB" id="9803735at2"/>
<keyword evidence="4" id="KW-0804">Transcription</keyword>
<evidence type="ECO:0000259" key="5">
    <source>
        <dbReference type="PROSITE" id="PS50931"/>
    </source>
</evidence>
<evidence type="ECO:0000313" key="7">
    <source>
        <dbReference type="Proteomes" id="UP000009080"/>
    </source>
</evidence>
<evidence type="ECO:0000256" key="3">
    <source>
        <dbReference type="ARBA" id="ARBA00023125"/>
    </source>
</evidence>
<dbReference type="eggNOG" id="COG0583">
    <property type="taxonomic scope" value="Bacteria"/>
</dbReference>
<keyword evidence="7" id="KW-1185">Reference proteome</keyword>
<dbReference type="Gene3D" id="1.10.10.10">
    <property type="entry name" value="Winged helix-like DNA-binding domain superfamily/Winged helix DNA-binding domain"/>
    <property type="match status" value="1"/>
</dbReference>
<dbReference type="InterPro" id="IPR005119">
    <property type="entry name" value="LysR_subst-bd"/>
</dbReference>
<reference evidence="6 7" key="1">
    <citation type="journal article" date="2009" name="PLoS ONE">
        <title>The complete genome of Teredinibacter turnerae T7901: an intracellular endosymbiont of marine wood-boring bivalves (shipworms).</title>
        <authorList>
            <person name="Yang J.C."/>
            <person name="Madupu R."/>
            <person name="Durkin A.S."/>
            <person name="Ekborg N.A."/>
            <person name="Pedamallu C.S."/>
            <person name="Hostetler J.B."/>
            <person name="Radune D."/>
            <person name="Toms B.S."/>
            <person name="Henrissat B."/>
            <person name="Coutinho P.M."/>
            <person name="Schwarz S."/>
            <person name="Field L."/>
            <person name="Trindade-Silva A.E."/>
            <person name="Soares C.A.G."/>
            <person name="Elshahawi S."/>
            <person name="Hanora A."/>
            <person name="Schmidt E.W."/>
            <person name="Haygood M.G."/>
            <person name="Posfai J."/>
            <person name="Benner J."/>
            <person name="Madinger C."/>
            <person name="Nove J."/>
            <person name="Anton B."/>
            <person name="Chaudhary K."/>
            <person name="Foster J."/>
            <person name="Holman A."/>
            <person name="Kumar S."/>
            <person name="Lessard P.A."/>
            <person name="Luyten Y.A."/>
            <person name="Slatko B."/>
            <person name="Wood N."/>
            <person name="Wu B."/>
            <person name="Teplitski M."/>
            <person name="Mougous J.D."/>
            <person name="Ward N."/>
            <person name="Eisen J.A."/>
            <person name="Badger J.H."/>
            <person name="Distel D.L."/>
        </authorList>
    </citation>
    <scope>NUCLEOTIDE SEQUENCE [LARGE SCALE GENOMIC DNA]</scope>
    <source>
        <strain evidence="7">ATCC 39867 / T7901</strain>
    </source>
</reference>
<dbReference type="InterPro" id="IPR000847">
    <property type="entry name" value="LysR_HTH_N"/>
</dbReference>
<name>C5BQZ5_TERTT</name>
<protein>
    <submittedName>
        <fullName evidence="6">HTH-type transcriptional regulator IlvY</fullName>
    </submittedName>
</protein>
<dbReference type="SUPFAM" id="SSF46785">
    <property type="entry name" value="Winged helix' DNA-binding domain"/>
    <property type="match status" value="1"/>
</dbReference>
<organism evidence="6 7">
    <name type="scientific">Teredinibacter turnerae (strain ATCC 39867 / T7901)</name>
    <dbReference type="NCBI Taxonomy" id="377629"/>
    <lineage>
        <taxon>Bacteria</taxon>
        <taxon>Pseudomonadati</taxon>
        <taxon>Pseudomonadota</taxon>
        <taxon>Gammaproteobacteria</taxon>
        <taxon>Cellvibrionales</taxon>
        <taxon>Cellvibrionaceae</taxon>
        <taxon>Teredinibacter</taxon>
    </lineage>
</organism>
<dbReference type="EMBL" id="CP001614">
    <property type="protein sequence ID" value="ACR11886.1"/>
    <property type="molecule type" value="Genomic_DNA"/>
</dbReference>
<dbReference type="SUPFAM" id="SSF53850">
    <property type="entry name" value="Periplasmic binding protein-like II"/>
    <property type="match status" value="1"/>
</dbReference>
<keyword evidence="3" id="KW-0238">DNA-binding</keyword>
<evidence type="ECO:0000256" key="4">
    <source>
        <dbReference type="ARBA" id="ARBA00023163"/>
    </source>
</evidence>
<dbReference type="CDD" id="cd08430">
    <property type="entry name" value="PBP2_IlvY"/>
    <property type="match status" value="1"/>
</dbReference>
<dbReference type="GO" id="GO:0000976">
    <property type="term" value="F:transcription cis-regulatory region binding"/>
    <property type="evidence" value="ECO:0007669"/>
    <property type="project" value="TreeGrafter"/>
</dbReference>
<dbReference type="Pfam" id="PF00126">
    <property type="entry name" value="HTH_1"/>
    <property type="match status" value="1"/>
</dbReference>
<dbReference type="AlphaFoldDB" id="C5BQZ5"/>
<dbReference type="RefSeq" id="WP_015817998.1">
    <property type="nucleotide sequence ID" value="NC_012997.1"/>
</dbReference>
<evidence type="ECO:0000256" key="1">
    <source>
        <dbReference type="ARBA" id="ARBA00009437"/>
    </source>
</evidence>
<dbReference type="HOGENOM" id="CLU_039613_6_1_6"/>
<evidence type="ECO:0000313" key="6">
    <source>
        <dbReference type="EMBL" id="ACR11886.1"/>
    </source>
</evidence>
<dbReference type="NCBIfam" id="NF008722">
    <property type="entry name" value="PRK11716.1"/>
    <property type="match status" value="1"/>
</dbReference>
<dbReference type="PANTHER" id="PTHR30126:SF81">
    <property type="entry name" value="HTH-TYPE TRANSCRIPTIONAL REGULATOR ILVY"/>
    <property type="match status" value="1"/>
</dbReference>
<dbReference type="Gene3D" id="3.40.190.10">
    <property type="entry name" value="Periplasmic binding protein-like II"/>
    <property type="match status" value="2"/>
</dbReference>
<keyword evidence="2" id="KW-0805">Transcription regulation</keyword>
<dbReference type="Proteomes" id="UP000009080">
    <property type="component" value="Chromosome"/>
</dbReference>
<feature type="domain" description="HTH lysR-type" evidence="5">
    <location>
        <begin position="1"/>
        <end position="58"/>
    </location>
</feature>
<dbReference type="InterPro" id="IPR036390">
    <property type="entry name" value="WH_DNA-bd_sf"/>
</dbReference>
<dbReference type="Pfam" id="PF03466">
    <property type="entry name" value="LysR_substrate"/>
    <property type="match status" value="1"/>
</dbReference>
<accession>C5BQZ5</accession>
<dbReference type="GO" id="GO:0003700">
    <property type="term" value="F:DNA-binding transcription factor activity"/>
    <property type="evidence" value="ECO:0007669"/>
    <property type="project" value="InterPro"/>
</dbReference>
<dbReference type="PROSITE" id="PS50931">
    <property type="entry name" value="HTH_LYSR"/>
    <property type="match status" value="1"/>
</dbReference>
<dbReference type="PANTHER" id="PTHR30126">
    <property type="entry name" value="HTH-TYPE TRANSCRIPTIONAL REGULATOR"/>
    <property type="match status" value="1"/>
</dbReference>
<dbReference type="FunFam" id="1.10.10.10:FF:000001">
    <property type="entry name" value="LysR family transcriptional regulator"/>
    <property type="match status" value="1"/>
</dbReference>
<sequence>MDPHKLQLFVALAETLHFNKAAERCFVSPSKLSRTIKSLEAELQVRLFERDNRSVMLTEQGRLFLKYARENLQQLETIKHRLQQQTTELSGAISLYCSVTASYSFLYDILTDFRRQHPRIELRLHTGDPAEAIERVIAGREDIAIAAKPEKPAAGVKIKSFATSPLQFISPTDSNQFDRKQHESPESYWQRLPLILSERGIARERLDRWFSRERISPNIYAQVAGNEAIVSMVSLGFGVGLVPEIVVENSPLKERVRLLPEQIELAPYEVGICVLEKRLKSPLVEAFWERI</sequence>
<comment type="similarity">
    <text evidence="1">Belongs to the LysR transcriptional regulatory family.</text>
</comment>
<dbReference type="STRING" id="377629.TERTU_1065"/>
<dbReference type="InterPro" id="IPR036388">
    <property type="entry name" value="WH-like_DNA-bd_sf"/>
</dbReference>
<evidence type="ECO:0000256" key="2">
    <source>
        <dbReference type="ARBA" id="ARBA00023015"/>
    </source>
</evidence>
<dbReference type="KEGG" id="ttu:TERTU_1065"/>
<gene>
    <name evidence="6" type="ordered locus">TERTU_1065</name>
</gene>
<dbReference type="InterPro" id="IPR037404">
    <property type="entry name" value="IlvY_PBP2"/>
</dbReference>